<evidence type="ECO:0000256" key="1">
    <source>
        <dbReference type="SAM" id="Phobius"/>
    </source>
</evidence>
<evidence type="ECO:0000313" key="3">
    <source>
        <dbReference type="Proteomes" id="UP000886743"/>
    </source>
</evidence>
<reference evidence="2" key="2">
    <citation type="journal article" date="2021" name="PeerJ">
        <title>Extensive microbial diversity within the chicken gut microbiome revealed by metagenomics and culture.</title>
        <authorList>
            <person name="Gilroy R."/>
            <person name="Ravi A."/>
            <person name="Getino M."/>
            <person name="Pursley I."/>
            <person name="Horton D.L."/>
            <person name="Alikhan N.F."/>
            <person name="Baker D."/>
            <person name="Gharbi K."/>
            <person name="Hall N."/>
            <person name="Watson M."/>
            <person name="Adriaenssens E.M."/>
            <person name="Foster-Nyarko E."/>
            <person name="Jarju S."/>
            <person name="Secka A."/>
            <person name="Antonio M."/>
            <person name="Oren A."/>
            <person name="Chaudhuri R.R."/>
            <person name="La Ragione R."/>
            <person name="Hildebrand F."/>
            <person name="Pallen M.J."/>
        </authorList>
    </citation>
    <scope>NUCLEOTIDE SEQUENCE</scope>
    <source>
        <strain evidence="2">4920</strain>
    </source>
</reference>
<accession>A0A9D1NII9</accession>
<feature type="transmembrane region" description="Helical" evidence="1">
    <location>
        <begin position="183"/>
        <end position="200"/>
    </location>
</feature>
<keyword evidence="1" id="KW-0472">Membrane</keyword>
<reference evidence="2" key="1">
    <citation type="submission" date="2020-10" db="EMBL/GenBank/DDBJ databases">
        <authorList>
            <person name="Gilroy R."/>
        </authorList>
    </citation>
    <scope>NUCLEOTIDE SEQUENCE</scope>
    <source>
        <strain evidence="2">4920</strain>
    </source>
</reference>
<feature type="transmembrane region" description="Helical" evidence="1">
    <location>
        <begin position="454"/>
        <end position="475"/>
    </location>
</feature>
<keyword evidence="1" id="KW-0812">Transmembrane</keyword>
<feature type="transmembrane region" description="Helical" evidence="1">
    <location>
        <begin position="14"/>
        <end position="33"/>
    </location>
</feature>
<comment type="caution">
    <text evidence="2">The sequence shown here is derived from an EMBL/GenBank/DDBJ whole genome shotgun (WGS) entry which is preliminary data.</text>
</comment>
<feature type="transmembrane region" description="Helical" evidence="1">
    <location>
        <begin position="39"/>
        <end position="57"/>
    </location>
</feature>
<feature type="transmembrane region" description="Helical" evidence="1">
    <location>
        <begin position="407"/>
        <end position="424"/>
    </location>
</feature>
<sequence>MLSKNAGAGLAEKAALGGMLILSTVILTAVLGFFVGVPIGIYTLLVPLAILLLVAFFRDRTLFWAVLSEIGLAVLWAVLCALIYDSSFDGMYYHKQAVITLKEGWNPVYESCLTENQFSSYLDIALWLDNYPKGLWSFSAAVYALTNLIETAKVVNLFFVICVFALGYDVTRTVFQSSRKKSFAFALLFSINPVFIQQIFTFYNDLAVGAVVVMAALLGVKIYEDRATGRTYLLLFLTVAVSCTIKFTAPVLVGLVLLVFGISYALKCRKRLSNVRRPVVVVLAAFLAGVLVLGFNPYIVHLIQGKHVIHPVMGAEKYDIMNTNPPEAFAGKSGVEQLFMSLFSKTENDMNQPLSLKIPFTVTSDELEDAGSADVRIGGFGMLFGGVLCIAVLLALIAAIYKTKMRGSLAIMLATFVGLALFFPESWWARYASYVYYIPVLLLLYATNLKKIKWLNALLYVAVVANSCIVLWCMLSMRIEITQGLTHKLDDIKADGRSIVVRFNDFPSQIAWFQEHGIQFEVSHSDIGEAIPFYGTTKYEFVDGNGGE</sequence>
<dbReference type="Proteomes" id="UP000886743">
    <property type="component" value="Unassembled WGS sequence"/>
</dbReference>
<dbReference type="AlphaFoldDB" id="A0A9D1NII9"/>
<feature type="transmembrane region" description="Helical" evidence="1">
    <location>
        <begin position="278"/>
        <end position="300"/>
    </location>
</feature>
<name>A0A9D1NII9_9FIRM</name>
<gene>
    <name evidence="2" type="ORF">IAC74_08060</name>
</gene>
<organism evidence="2 3">
    <name type="scientific">Candidatus Aphodoplasma excrementigallinarum</name>
    <dbReference type="NCBI Taxonomy" id="2840673"/>
    <lineage>
        <taxon>Bacteria</taxon>
        <taxon>Bacillati</taxon>
        <taxon>Bacillota</taxon>
        <taxon>Clostridia</taxon>
        <taxon>Eubacteriales</taxon>
        <taxon>Candidatus Aphodoplasma</taxon>
    </lineage>
</organism>
<feature type="transmembrane region" description="Helical" evidence="1">
    <location>
        <begin position="154"/>
        <end position="171"/>
    </location>
</feature>
<feature type="transmembrane region" description="Helical" evidence="1">
    <location>
        <begin position="431"/>
        <end position="448"/>
    </location>
</feature>
<feature type="transmembrane region" description="Helical" evidence="1">
    <location>
        <begin position="380"/>
        <end position="401"/>
    </location>
</feature>
<evidence type="ECO:0000313" key="2">
    <source>
        <dbReference type="EMBL" id="HIV03515.1"/>
    </source>
</evidence>
<keyword evidence="1" id="KW-1133">Transmembrane helix</keyword>
<feature type="transmembrane region" description="Helical" evidence="1">
    <location>
        <begin position="235"/>
        <end position="266"/>
    </location>
</feature>
<feature type="transmembrane region" description="Helical" evidence="1">
    <location>
        <begin position="62"/>
        <end position="84"/>
    </location>
</feature>
<protein>
    <submittedName>
        <fullName evidence="2">Uncharacterized protein</fullName>
    </submittedName>
</protein>
<dbReference type="EMBL" id="DVOF01000242">
    <property type="protein sequence ID" value="HIV03515.1"/>
    <property type="molecule type" value="Genomic_DNA"/>
</dbReference>
<proteinExistence type="predicted"/>